<dbReference type="NCBIfam" id="NF008726">
    <property type="entry name" value="PRK11728.1"/>
    <property type="match status" value="1"/>
</dbReference>
<dbReference type="AlphaFoldDB" id="A0A2N0VI68"/>
<dbReference type="InterPro" id="IPR006076">
    <property type="entry name" value="FAD-dep_OxRdtase"/>
</dbReference>
<evidence type="ECO:0000256" key="4">
    <source>
        <dbReference type="ARBA" id="ARBA00023002"/>
    </source>
</evidence>
<keyword evidence="2" id="KW-0285">Flavoprotein</keyword>
<proteinExistence type="inferred from homology"/>
<evidence type="ECO:0000313" key="8">
    <source>
        <dbReference type="Proteomes" id="UP000233398"/>
    </source>
</evidence>
<evidence type="ECO:0000256" key="5">
    <source>
        <dbReference type="ARBA" id="ARBA00037941"/>
    </source>
</evidence>
<dbReference type="Gene3D" id="3.50.50.60">
    <property type="entry name" value="FAD/NAD(P)-binding domain"/>
    <property type="match status" value="1"/>
</dbReference>
<protein>
    <submittedName>
        <fullName evidence="7">L-2-hydroxyglutarate oxidase</fullName>
    </submittedName>
</protein>
<accession>A0A2N0VI68</accession>
<dbReference type="PANTHER" id="PTHR43104">
    <property type="entry name" value="L-2-HYDROXYGLUTARATE DEHYDROGENASE, MITOCHONDRIAL"/>
    <property type="match status" value="1"/>
</dbReference>
<reference evidence="7 8" key="1">
    <citation type="submission" date="2017-11" db="EMBL/GenBank/DDBJ databases">
        <title>Rhodohalobacter 15182 sp. nov., isolated from a salt lake.</title>
        <authorList>
            <person name="Han S."/>
        </authorList>
    </citation>
    <scope>NUCLEOTIDE SEQUENCE [LARGE SCALE GENOMIC DNA]</scope>
    <source>
        <strain evidence="7 8">15182</strain>
    </source>
</reference>
<comment type="similarity">
    <text evidence="5">Belongs to the L2HGDH family.</text>
</comment>
<dbReference type="Gene3D" id="3.30.9.10">
    <property type="entry name" value="D-Amino Acid Oxidase, subunit A, domain 2"/>
    <property type="match status" value="1"/>
</dbReference>
<comment type="cofactor">
    <cofactor evidence="1">
        <name>FAD</name>
        <dbReference type="ChEBI" id="CHEBI:57692"/>
    </cofactor>
</comment>
<evidence type="ECO:0000313" key="7">
    <source>
        <dbReference type="EMBL" id="PKD43895.1"/>
    </source>
</evidence>
<evidence type="ECO:0000259" key="6">
    <source>
        <dbReference type="Pfam" id="PF01266"/>
    </source>
</evidence>
<keyword evidence="4" id="KW-0560">Oxidoreductase</keyword>
<dbReference type="InterPro" id="IPR036188">
    <property type="entry name" value="FAD/NAD-bd_sf"/>
</dbReference>
<dbReference type="Pfam" id="PF01266">
    <property type="entry name" value="DAO"/>
    <property type="match status" value="1"/>
</dbReference>
<dbReference type="SUPFAM" id="SSF51905">
    <property type="entry name" value="FAD/NAD(P)-binding domain"/>
    <property type="match status" value="1"/>
</dbReference>
<evidence type="ECO:0000256" key="2">
    <source>
        <dbReference type="ARBA" id="ARBA00022630"/>
    </source>
</evidence>
<name>A0A2N0VI68_9BACT</name>
<dbReference type="PANTHER" id="PTHR43104:SF2">
    <property type="entry name" value="L-2-HYDROXYGLUTARATE DEHYDROGENASE, MITOCHONDRIAL"/>
    <property type="match status" value="1"/>
</dbReference>
<dbReference type="Proteomes" id="UP000233398">
    <property type="component" value="Unassembled WGS sequence"/>
</dbReference>
<comment type="caution">
    <text evidence="7">The sequence shown here is derived from an EMBL/GenBank/DDBJ whole genome shotgun (WGS) entry which is preliminary data.</text>
</comment>
<dbReference type="OrthoDB" id="9801699at2"/>
<evidence type="ECO:0000256" key="3">
    <source>
        <dbReference type="ARBA" id="ARBA00022827"/>
    </source>
</evidence>
<dbReference type="GO" id="GO:0047545">
    <property type="term" value="F:(S)-2-hydroxyglutarate dehydrogenase activity"/>
    <property type="evidence" value="ECO:0007669"/>
    <property type="project" value="TreeGrafter"/>
</dbReference>
<gene>
    <name evidence="7" type="ORF">CWD77_08970</name>
</gene>
<dbReference type="GO" id="GO:0005737">
    <property type="term" value="C:cytoplasm"/>
    <property type="evidence" value="ECO:0007669"/>
    <property type="project" value="TreeGrafter"/>
</dbReference>
<evidence type="ECO:0000256" key="1">
    <source>
        <dbReference type="ARBA" id="ARBA00001974"/>
    </source>
</evidence>
<organism evidence="7 8">
    <name type="scientific">Rhodohalobacter barkolensis</name>
    <dbReference type="NCBI Taxonomy" id="2053187"/>
    <lineage>
        <taxon>Bacteria</taxon>
        <taxon>Pseudomonadati</taxon>
        <taxon>Balneolota</taxon>
        <taxon>Balneolia</taxon>
        <taxon>Balneolales</taxon>
        <taxon>Balneolaceae</taxon>
        <taxon>Rhodohalobacter</taxon>
    </lineage>
</organism>
<dbReference type="EMBL" id="PISP01000002">
    <property type="protein sequence ID" value="PKD43895.1"/>
    <property type="molecule type" value="Genomic_DNA"/>
</dbReference>
<keyword evidence="8" id="KW-1185">Reference proteome</keyword>
<sequence length="400" mass="44386">MYDFTIVGAGIVGLSTAYKLSLSYPDANILVLEKEGRVASHQTGHNSGVIHSGIYYKPGSYKAKNCVDGRHQLVEFCRENNVTHDICGKIIVASDESEIPTLKEIYERGLQNKIEGIERIDQQQMKEIEPYVNGVQAIHVPCTGIVDFVGFCRVLADKLSESGHIVKLNRQVQNVIHSNGSLNVQTNTDSFKTNYLINCAGLHSDRVARAAGVQSPVKIVPFRGEYYELTPEAEHKVKGLIYPLPNPEFPFLGVHFTKMALGGVECGPNAVFTFKREGYKKGSFDLQDTIEVADFPGFWKLASQHWKMGIDEMYRSYSKRGFLKKLQKLIPSIQLEDLTGSPSGVRAMALKPDGEILDDFYFETTDREVHVLNAPSPAATAGLAIGDEIVKKVKENFSLV</sequence>
<keyword evidence="3" id="KW-0274">FAD</keyword>
<feature type="domain" description="FAD dependent oxidoreductase" evidence="6">
    <location>
        <begin position="3"/>
        <end position="390"/>
    </location>
</feature>